<dbReference type="InterPro" id="IPR009078">
    <property type="entry name" value="Ferritin-like_SF"/>
</dbReference>
<feature type="domain" description="Rubrerythrin diiron-binding" evidence="1">
    <location>
        <begin position="7"/>
        <end position="140"/>
    </location>
</feature>
<sequence length="158" mass="17708">MNTVTAILKQALAHEAKGTAIYEKAAEITTHDDSRMLFLELAQMEDGHATQLIEQAAKSFKDINAAELKKFVDEEEGKPAPEAIVAEMADGEMRDVLNAALRFEKEAIDHYNNLLGAVESDDLKRLCQTLLKEEQGHVKQIERTLMSLDMPDEERPDL</sequence>
<gene>
    <name evidence="2" type="ORF">MAGMO_1709</name>
</gene>
<proteinExistence type="predicted"/>
<dbReference type="AlphaFoldDB" id="A0A1S7LG09"/>
<dbReference type="CDD" id="cd01045">
    <property type="entry name" value="Ferritin_like_AB"/>
    <property type="match status" value="1"/>
</dbReference>
<name>A0A1S7LG09_MAGMO</name>
<dbReference type="InterPro" id="IPR012347">
    <property type="entry name" value="Ferritin-like"/>
</dbReference>
<evidence type="ECO:0000313" key="2">
    <source>
        <dbReference type="EMBL" id="CRH05890.1"/>
    </source>
</evidence>
<reference evidence="2" key="1">
    <citation type="submission" date="2015-04" db="EMBL/GenBank/DDBJ databases">
        <authorList>
            <person name="Syromyatnikov M.Y."/>
            <person name="Popov V.N."/>
        </authorList>
    </citation>
    <scope>NUCLEOTIDE SEQUENCE</scope>
    <source>
        <strain evidence="2">MO-1</strain>
    </source>
</reference>
<dbReference type="Pfam" id="PF02915">
    <property type="entry name" value="Rubrerythrin"/>
    <property type="match status" value="1"/>
</dbReference>
<organism evidence="2">
    <name type="scientific">Magnetococcus massalia (strain MO-1)</name>
    <dbReference type="NCBI Taxonomy" id="451514"/>
    <lineage>
        <taxon>Bacteria</taxon>
        <taxon>Pseudomonadati</taxon>
        <taxon>Pseudomonadota</taxon>
        <taxon>Magnetococcia</taxon>
        <taxon>Magnetococcales</taxon>
        <taxon>Magnetococcaceae</taxon>
        <taxon>Magnetococcus</taxon>
    </lineage>
</organism>
<protein>
    <recommendedName>
        <fullName evidence="1">Rubrerythrin diiron-binding domain-containing protein</fullName>
    </recommendedName>
</protein>
<dbReference type="SUPFAM" id="SSF47240">
    <property type="entry name" value="Ferritin-like"/>
    <property type="match status" value="1"/>
</dbReference>
<dbReference type="GO" id="GO:0016491">
    <property type="term" value="F:oxidoreductase activity"/>
    <property type="evidence" value="ECO:0007669"/>
    <property type="project" value="InterPro"/>
</dbReference>
<dbReference type="PANTHER" id="PTHR33531">
    <property type="entry name" value="RUBRERYTHRIN SUBFAMILY"/>
    <property type="match status" value="1"/>
</dbReference>
<dbReference type="Gene3D" id="1.20.1260.10">
    <property type="match status" value="1"/>
</dbReference>
<dbReference type="PANTHER" id="PTHR33531:SF7">
    <property type="entry name" value="HYPOTHETICAL MEMBRANE PROTEIN, CONSERVED"/>
    <property type="match status" value="1"/>
</dbReference>
<dbReference type="EMBL" id="LO017727">
    <property type="protein sequence ID" value="CRH05890.1"/>
    <property type="molecule type" value="Genomic_DNA"/>
</dbReference>
<evidence type="ECO:0000259" key="1">
    <source>
        <dbReference type="Pfam" id="PF02915"/>
    </source>
</evidence>
<dbReference type="GO" id="GO:0046872">
    <property type="term" value="F:metal ion binding"/>
    <property type="evidence" value="ECO:0007669"/>
    <property type="project" value="InterPro"/>
</dbReference>
<dbReference type="InterPro" id="IPR003251">
    <property type="entry name" value="Rr_diiron-bd_dom"/>
</dbReference>
<accession>A0A1S7LG09</accession>